<reference evidence="4" key="1">
    <citation type="submission" date="2023-03" db="EMBL/GenBank/DDBJ databases">
        <title>Edaphobacter sp.</title>
        <authorList>
            <person name="Huber K.J."/>
            <person name="Papendorf J."/>
            <person name="Pilke C."/>
            <person name="Bunk B."/>
            <person name="Sproeer C."/>
            <person name="Pester M."/>
        </authorList>
    </citation>
    <scope>NUCLEOTIDE SEQUENCE</scope>
    <source>
        <strain evidence="4">DSM 110680</strain>
    </source>
</reference>
<proteinExistence type="inferred from homology"/>
<evidence type="ECO:0000256" key="2">
    <source>
        <dbReference type="SAM" id="SignalP"/>
    </source>
</evidence>
<evidence type="ECO:0000259" key="3">
    <source>
        <dbReference type="Pfam" id="PF08327"/>
    </source>
</evidence>
<feature type="chain" id="PRO_5043470362" evidence="2">
    <location>
        <begin position="24"/>
        <end position="189"/>
    </location>
</feature>
<evidence type="ECO:0000313" key="4">
    <source>
        <dbReference type="EMBL" id="XBH15469.1"/>
    </source>
</evidence>
<feature type="domain" description="Activator of Hsp90 ATPase homologue 1/2-like C-terminal" evidence="3">
    <location>
        <begin position="46"/>
        <end position="166"/>
    </location>
</feature>
<organism evidence="4">
    <name type="scientific">Telmatobacter sp. DSM 110680</name>
    <dbReference type="NCBI Taxonomy" id="3036704"/>
    <lineage>
        <taxon>Bacteria</taxon>
        <taxon>Pseudomonadati</taxon>
        <taxon>Acidobacteriota</taxon>
        <taxon>Terriglobia</taxon>
        <taxon>Terriglobales</taxon>
        <taxon>Acidobacteriaceae</taxon>
        <taxon>Telmatobacter</taxon>
    </lineage>
</organism>
<dbReference type="InterPro" id="IPR013538">
    <property type="entry name" value="ASHA1/2-like_C"/>
</dbReference>
<feature type="signal peptide" evidence="2">
    <location>
        <begin position="1"/>
        <end position="23"/>
    </location>
</feature>
<keyword evidence="2" id="KW-0732">Signal</keyword>
<comment type="similarity">
    <text evidence="1">Belongs to the AHA1 family.</text>
</comment>
<dbReference type="InterPro" id="IPR023393">
    <property type="entry name" value="START-like_dom_sf"/>
</dbReference>
<sequence length="189" mass="20779">MSKSKLMLLLLLLSFVLLRLAVAQSEPQAVVYQPPKQLVIELEVPAPVAEVWKAFSTSEGLSTWLFPHATVDLKPGGDWLVHFPGGSTGGGTIVSFVPERELVISALAPDKFPQVRETRTRAVFQFEARGNSTVVRLTQTGWKSGDEWTRAYAYLTAGNAQLLATLHQRFVDGPTDWDKVMGNAKAKTN</sequence>
<dbReference type="Pfam" id="PF08327">
    <property type="entry name" value="AHSA1"/>
    <property type="match status" value="1"/>
</dbReference>
<dbReference type="RefSeq" id="WP_348260702.1">
    <property type="nucleotide sequence ID" value="NZ_CP121196.1"/>
</dbReference>
<dbReference type="EMBL" id="CP121196">
    <property type="protein sequence ID" value="XBH15469.1"/>
    <property type="molecule type" value="Genomic_DNA"/>
</dbReference>
<protein>
    <submittedName>
        <fullName evidence="4">SRPBCC domain-containing protein</fullName>
    </submittedName>
</protein>
<accession>A0AAU7DCD4</accession>
<dbReference type="CDD" id="cd07814">
    <property type="entry name" value="SRPBCC_CalC_Aha1-like"/>
    <property type="match status" value="1"/>
</dbReference>
<gene>
    <name evidence="4" type="ORF">P8935_12910</name>
</gene>
<evidence type="ECO:0000256" key="1">
    <source>
        <dbReference type="ARBA" id="ARBA00006817"/>
    </source>
</evidence>
<dbReference type="AlphaFoldDB" id="A0AAU7DCD4"/>
<dbReference type="SUPFAM" id="SSF55961">
    <property type="entry name" value="Bet v1-like"/>
    <property type="match status" value="1"/>
</dbReference>
<name>A0AAU7DCD4_9BACT</name>
<dbReference type="Gene3D" id="3.30.530.20">
    <property type="match status" value="1"/>
</dbReference>